<reference evidence="2 3" key="1">
    <citation type="submission" date="2018-11" db="EMBL/GenBank/DDBJ databases">
        <authorList>
            <consortium name="Pathogen Informatics"/>
        </authorList>
    </citation>
    <scope>NUCLEOTIDE SEQUENCE [LARGE SCALE GENOMIC DNA]</scope>
</reference>
<feature type="region of interest" description="Disordered" evidence="1">
    <location>
        <begin position="1"/>
        <end position="84"/>
    </location>
</feature>
<gene>
    <name evidence="2" type="ORF">HPBE_LOCUS8943</name>
</gene>
<accession>A0A3P8C2K9</accession>
<organism evidence="3 4">
    <name type="scientific">Heligmosomoides polygyrus</name>
    <name type="common">Parasitic roundworm</name>
    <dbReference type="NCBI Taxonomy" id="6339"/>
    <lineage>
        <taxon>Eukaryota</taxon>
        <taxon>Metazoa</taxon>
        <taxon>Ecdysozoa</taxon>
        <taxon>Nematoda</taxon>
        <taxon>Chromadorea</taxon>
        <taxon>Rhabditida</taxon>
        <taxon>Rhabditina</taxon>
        <taxon>Rhabditomorpha</taxon>
        <taxon>Strongyloidea</taxon>
        <taxon>Heligmosomidae</taxon>
        <taxon>Heligmosomoides</taxon>
    </lineage>
</organism>
<evidence type="ECO:0000313" key="3">
    <source>
        <dbReference type="Proteomes" id="UP000050761"/>
    </source>
</evidence>
<dbReference type="AlphaFoldDB" id="A0A183FN92"/>
<reference evidence="4" key="2">
    <citation type="submission" date="2019-09" db="UniProtKB">
        <authorList>
            <consortium name="WormBaseParasite"/>
        </authorList>
    </citation>
    <scope>IDENTIFICATION</scope>
</reference>
<evidence type="ECO:0000256" key="1">
    <source>
        <dbReference type="SAM" id="MobiDB-lite"/>
    </source>
</evidence>
<evidence type="ECO:0000313" key="4">
    <source>
        <dbReference type="WBParaSite" id="HPBE_0000894201-mRNA-1"/>
    </source>
</evidence>
<feature type="compositionally biased region" description="Polar residues" evidence="1">
    <location>
        <begin position="8"/>
        <end position="26"/>
    </location>
</feature>
<protein>
    <submittedName>
        <fullName evidence="2 4">Uncharacterized protein</fullName>
    </submittedName>
</protein>
<dbReference type="Proteomes" id="UP000050761">
    <property type="component" value="Unassembled WGS sequence"/>
</dbReference>
<name>A0A183FN92_HELPZ</name>
<proteinExistence type="predicted"/>
<dbReference type="WBParaSite" id="HPBE_0000894201-mRNA-1">
    <property type="protein sequence ID" value="HPBE_0000894201-mRNA-1"/>
    <property type="gene ID" value="HPBE_0000894201"/>
</dbReference>
<dbReference type="EMBL" id="UZAH01026297">
    <property type="protein sequence ID" value="VDO78482.1"/>
    <property type="molecule type" value="Genomic_DNA"/>
</dbReference>
<keyword evidence="3" id="KW-1185">Reference proteome</keyword>
<sequence length="130" mass="14035">MRYRAENPSWQNACQTRESRASQQNVKKGRRASERAAAKGTAVPPKHALLPENSRRNEASAVCRMTSSPSAKTAVADGQDEKDRAENCRTTASVARFCVKSPSSCGTHAHRGAAEVSKPECEQHIVAAIS</sequence>
<evidence type="ECO:0000313" key="2">
    <source>
        <dbReference type="EMBL" id="VDO78482.1"/>
    </source>
</evidence>
<accession>A0A183FN92</accession>